<dbReference type="FunFam" id="3.10.20.10:FF:000002">
    <property type="entry name" value="60S ribosomal protein L18a"/>
    <property type="match status" value="1"/>
</dbReference>
<comment type="similarity">
    <text evidence="1">Belongs to the eukaryotic ribosomal protein eL20 family.</text>
</comment>
<dbReference type="EMBL" id="LNZH02000164">
    <property type="protein sequence ID" value="OCB89115.1"/>
    <property type="molecule type" value="Genomic_DNA"/>
</dbReference>
<dbReference type="GO" id="GO:0006412">
    <property type="term" value="P:translation"/>
    <property type="evidence" value="ECO:0007669"/>
    <property type="project" value="InterPro"/>
</dbReference>
<evidence type="ECO:0000256" key="4">
    <source>
        <dbReference type="SAM" id="MobiDB-lite"/>
    </source>
</evidence>
<evidence type="ECO:0000256" key="6">
    <source>
        <dbReference type="SAM" id="SignalP"/>
    </source>
</evidence>
<dbReference type="AlphaFoldDB" id="A0A9Q5N6E7"/>
<evidence type="ECO:0000256" key="2">
    <source>
        <dbReference type="ARBA" id="ARBA00022980"/>
    </source>
</evidence>
<dbReference type="GO" id="GO:0005840">
    <property type="term" value="C:ribosome"/>
    <property type="evidence" value="ECO:0007669"/>
    <property type="project" value="UniProtKB-KW"/>
</dbReference>
<dbReference type="GO" id="GO:0003735">
    <property type="term" value="F:structural constituent of ribosome"/>
    <property type="evidence" value="ECO:0007669"/>
    <property type="project" value="InterPro"/>
</dbReference>
<dbReference type="InterPro" id="IPR023573">
    <property type="entry name" value="Ribosomal_eL20_dom"/>
</dbReference>
<evidence type="ECO:0000256" key="5">
    <source>
        <dbReference type="SAM" id="Phobius"/>
    </source>
</evidence>
<dbReference type="InterPro" id="IPR028877">
    <property type="entry name" value="Ribosomal_eL20"/>
</dbReference>
<dbReference type="InterPro" id="IPR021138">
    <property type="entry name" value="Ribosomal_eL20_eukaryotes"/>
</dbReference>
<evidence type="ECO:0000256" key="1">
    <source>
        <dbReference type="ARBA" id="ARBA00009362"/>
    </source>
</evidence>
<dbReference type="Pfam" id="PF01775">
    <property type="entry name" value="Ribosomal_L18A"/>
    <property type="match status" value="1"/>
</dbReference>
<sequence>MRVALCAYDALLSALLLVFFVGSVRTQTVTNETVSAIDPRITYVGDWVVQDDGGHVFIRTAGSFALNFTGTAVYWYSRRLYDGAIAAARLDDDDTVYIDTSAGTSENDTRPLTGEVLYDKEGLDGNQDHYLNISWTGPGGNGIGSYLESFRIQFTSTNSGSGTSTSAFGSTSSSSSATSITASNSSSTNVGAIVGGTVGGLAGAIMLVSVLLYLRRRRARRADTEFIQSPTGDLHCESERASVVHNALETKHDDTQMALKEYQVVGRHLPTEAQPTPKLYRMRIFAPNEVVAKSRFWYFLRKLKKVKKANGEIVGVNVIHERRPLRVKNFGVWIRYDSRSGTHNMYKEFRELSRADAVQSLYQDMAARHRARFRSIHILRVVELIKADDVRRPYIKQLLQKNLRFPLPHRVATPKSTFVAHRPTTF</sequence>
<organism evidence="8 9">
    <name type="scientific">Sanghuangporus baumii</name>
    <name type="common">Phellinus baumii</name>
    <dbReference type="NCBI Taxonomy" id="108892"/>
    <lineage>
        <taxon>Eukaryota</taxon>
        <taxon>Fungi</taxon>
        <taxon>Dikarya</taxon>
        <taxon>Basidiomycota</taxon>
        <taxon>Agaricomycotina</taxon>
        <taxon>Agaricomycetes</taxon>
        <taxon>Hymenochaetales</taxon>
        <taxon>Hymenochaetaceae</taxon>
        <taxon>Sanghuangporus</taxon>
    </lineage>
</organism>
<name>A0A9Q5N6E7_SANBA</name>
<feature type="domain" description="Large ribosomal subunit protein eL20" evidence="7">
    <location>
        <begin position="259"/>
        <end position="381"/>
    </location>
</feature>
<protein>
    <submittedName>
        <fullName evidence="8">Ribosomal protein L18ae</fullName>
    </submittedName>
</protein>
<dbReference type="HAMAP" id="MF_00273">
    <property type="entry name" value="Ribosomal_eL20"/>
    <property type="match status" value="1"/>
</dbReference>
<dbReference type="SUPFAM" id="SSF160374">
    <property type="entry name" value="RplX-like"/>
    <property type="match status" value="1"/>
</dbReference>
<feature type="region of interest" description="Disordered" evidence="4">
    <location>
        <begin position="160"/>
        <end position="186"/>
    </location>
</feature>
<evidence type="ECO:0000256" key="3">
    <source>
        <dbReference type="ARBA" id="ARBA00023274"/>
    </source>
</evidence>
<dbReference type="Gene3D" id="3.10.20.10">
    <property type="match status" value="2"/>
</dbReference>
<keyword evidence="5" id="KW-0472">Membrane</keyword>
<keyword evidence="5" id="KW-1133">Transmembrane helix</keyword>
<keyword evidence="2 8" id="KW-0689">Ribosomal protein</keyword>
<feature type="chain" id="PRO_5040504694" evidence="6">
    <location>
        <begin position="27"/>
        <end position="426"/>
    </location>
</feature>
<dbReference type="Proteomes" id="UP000757232">
    <property type="component" value="Unassembled WGS sequence"/>
</dbReference>
<evidence type="ECO:0000313" key="9">
    <source>
        <dbReference type="Proteomes" id="UP000757232"/>
    </source>
</evidence>
<dbReference type="PANTHER" id="PTHR10052">
    <property type="entry name" value="60S RIBOSOMAL PROTEIN L18A"/>
    <property type="match status" value="1"/>
</dbReference>
<feature type="signal peptide" evidence="6">
    <location>
        <begin position="1"/>
        <end position="26"/>
    </location>
</feature>
<dbReference type="GO" id="GO:1990904">
    <property type="term" value="C:ribonucleoprotein complex"/>
    <property type="evidence" value="ECO:0007669"/>
    <property type="project" value="UniProtKB-KW"/>
</dbReference>
<feature type="transmembrane region" description="Helical" evidence="5">
    <location>
        <begin position="190"/>
        <end position="214"/>
    </location>
</feature>
<keyword evidence="3" id="KW-0687">Ribonucleoprotein</keyword>
<proteinExistence type="inferred from homology"/>
<dbReference type="OrthoDB" id="1294322at2759"/>
<accession>A0A9Q5N6E7</accession>
<keyword evidence="6" id="KW-0732">Signal</keyword>
<comment type="caution">
    <text evidence="8">The sequence shown here is derived from an EMBL/GenBank/DDBJ whole genome shotgun (WGS) entry which is preliminary data.</text>
</comment>
<reference evidence="8" key="1">
    <citation type="submission" date="2016-06" db="EMBL/GenBank/DDBJ databases">
        <title>Draft Genome sequence of the fungus Inonotus baumii.</title>
        <authorList>
            <person name="Zhu H."/>
            <person name="Lin W."/>
        </authorList>
    </citation>
    <scope>NUCLEOTIDE SEQUENCE</scope>
    <source>
        <strain evidence="8">821</strain>
    </source>
</reference>
<keyword evidence="5" id="KW-0812">Transmembrane</keyword>
<gene>
    <name evidence="8" type="ORF">A7U60_g3714</name>
</gene>
<keyword evidence="9" id="KW-1185">Reference proteome</keyword>
<dbReference type="FunFam" id="3.10.20.10:FF:000001">
    <property type="entry name" value="60S ribosomal protein L18a"/>
    <property type="match status" value="1"/>
</dbReference>
<evidence type="ECO:0000313" key="8">
    <source>
        <dbReference type="EMBL" id="OCB89115.1"/>
    </source>
</evidence>
<dbReference type="Gene3D" id="2.60.120.260">
    <property type="entry name" value="Galactose-binding domain-like"/>
    <property type="match status" value="1"/>
</dbReference>
<evidence type="ECO:0000259" key="7">
    <source>
        <dbReference type="Pfam" id="PF01775"/>
    </source>
</evidence>